<dbReference type="Gene3D" id="3.55.50.30">
    <property type="match status" value="1"/>
</dbReference>
<name>A0A2X2D266_PSELU</name>
<sequence length="172" mass="19028">MKIFLSRLMILGLACQVAQAACQREATDFNYPSQRLEEALQRLAHSTGCPVTVDLTPFADRKVPALHGRYTPEEALWQLIKGTGLEGYPTADGLEANTQEQDAVGAKAQAVRSLINTQKGSITKAKQQHYEQQIKEVETNAAALARQQGFISAGERSSFHRSLDEMLNELKR</sequence>
<dbReference type="RefSeq" id="WP_010798679.1">
    <property type="nucleotide sequence ID" value="NZ_RHRU01000013.1"/>
</dbReference>
<evidence type="ECO:0000313" key="3">
    <source>
        <dbReference type="Proteomes" id="UP000250443"/>
    </source>
</evidence>
<dbReference type="Proteomes" id="UP000250443">
    <property type="component" value="Unassembled WGS sequence"/>
</dbReference>
<evidence type="ECO:0000256" key="1">
    <source>
        <dbReference type="SAM" id="SignalP"/>
    </source>
</evidence>
<reference evidence="2 3" key="1">
    <citation type="submission" date="2018-06" db="EMBL/GenBank/DDBJ databases">
        <authorList>
            <consortium name="Pathogen Informatics"/>
            <person name="Doyle S."/>
        </authorList>
    </citation>
    <scope>NUCLEOTIDE SEQUENCE [LARGE SCALE GENOMIC DNA]</scope>
    <source>
        <strain evidence="2 3">NCTC11842</strain>
    </source>
</reference>
<organism evidence="2 3">
    <name type="scientific">Pseudomonas luteola</name>
    <dbReference type="NCBI Taxonomy" id="47886"/>
    <lineage>
        <taxon>Bacteria</taxon>
        <taxon>Pseudomonadati</taxon>
        <taxon>Pseudomonadota</taxon>
        <taxon>Gammaproteobacteria</taxon>
        <taxon>Pseudomonadales</taxon>
        <taxon>Pseudomonadaceae</taxon>
        <taxon>Pseudomonas</taxon>
    </lineage>
</organism>
<protein>
    <submittedName>
        <fullName evidence="2">Lipoprotein</fullName>
    </submittedName>
</protein>
<gene>
    <name evidence="2" type="ORF">NCTC11842_05156</name>
</gene>
<dbReference type="AlphaFoldDB" id="A0A2X2D266"/>
<accession>A0A2X2D266</accession>
<proteinExistence type="predicted"/>
<evidence type="ECO:0000313" key="2">
    <source>
        <dbReference type="EMBL" id="SPZ13414.1"/>
    </source>
</evidence>
<dbReference type="EMBL" id="UAUF01000014">
    <property type="protein sequence ID" value="SPZ13414.1"/>
    <property type="molecule type" value="Genomic_DNA"/>
</dbReference>
<keyword evidence="1" id="KW-0732">Signal</keyword>
<feature type="signal peptide" evidence="1">
    <location>
        <begin position="1"/>
        <end position="20"/>
    </location>
</feature>
<feature type="chain" id="PRO_5015991526" evidence="1">
    <location>
        <begin position="21"/>
        <end position="172"/>
    </location>
</feature>
<keyword evidence="2" id="KW-0449">Lipoprotein</keyword>